<dbReference type="EMBL" id="MHSA01000021">
    <property type="protein sequence ID" value="OHA33923.1"/>
    <property type="molecule type" value="Genomic_DNA"/>
</dbReference>
<accession>A0A1G2NCZ9</accession>
<comment type="caution">
    <text evidence="1">The sequence shown here is derived from an EMBL/GenBank/DDBJ whole genome shotgun (WGS) entry which is preliminary data.</text>
</comment>
<name>A0A1G2NCZ9_9BACT</name>
<dbReference type="AlphaFoldDB" id="A0A1G2NCZ9"/>
<sequence length="102" mass="11852">MTQLMTTTTQNTFSTPIIIRIHCHASVVSYDHSWNRDCGMDERRERWETGFVQNGRMVNIVEFDTDDPDWNKGAAETVAMRRALALEQSGKLVDLEFTRSKW</sequence>
<proteinExistence type="predicted"/>
<gene>
    <name evidence="1" type="ORF">A2938_02785</name>
</gene>
<evidence type="ECO:0000313" key="2">
    <source>
        <dbReference type="Proteomes" id="UP000177797"/>
    </source>
</evidence>
<protein>
    <submittedName>
        <fullName evidence="1">Uncharacterized protein</fullName>
    </submittedName>
</protein>
<organism evidence="1 2">
    <name type="scientific">Candidatus Taylorbacteria bacterium RIFCSPLOWO2_01_FULL_48_100</name>
    <dbReference type="NCBI Taxonomy" id="1802322"/>
    <lineage>
        <taxon>Bacteria</taxon>
        <taxon>Candidatus Tayloriibacteriota</taxon>
    </lineage>
</organism>
<evidence type="ECO:0000313" key="1">
    <source>
        <dbReference type="EMBL" id="OHA33923.1"/>
    </source>
</evidence>
<reference evidence="1 2" key="1">
    <citation type="journal article" date="2016" name="Nat. Commun.">
        <title>Thousands of microbial genomes shed light on interconnected biogeochemical processes in an aquifer system.</title>
        <authorList>
            <person name="Anantharaman K."/>
            <person name="Brown C.T."/>
            <person name="Hug L.A."/>
            <person name="Sharon I."/>
            <person name="Castelle C.J."/>
            <person name="Probst A.J."/>
            <person name="Thomas B.C."/>
            <person name="Singh A."/>
            <person name="Wilkins M.J."/>
            <person name="Karaoz U."/>
            <person name="Brodie E.L."/>
            <person name="Williams K.H."/>
            <person name="Hubbard S.S."/>
            <person name="Banfield J.F."/>
        </authorList>
    </citation>
    <scope>NUCLEOTIDE SEQUENCE [LARGE SCALE GENOMIC DNA]</scope>
</reference>
<dbReference type="Proteomes" id="UP000177797">
    <property type="component" value="Unassembled WGS sequence"/>
</dbReference>